<evidence type="ECO:0000256" key="1">
    <source>
        <dbReference type="SAM" id="MobiDB-lite"/>
    </source>
</evidence>
<feature type="compositionally biased region" description="Basic and acidic residues" evidence="1">
    <location>
        <begin position="35"/>
        <end position="47"/>
    </location>
</feature>
<reference evidence="2 3" key="1">
    <citation type="journal article" date="2011" name="Science">
        <title>The Selaginella genome identifies genetic changes associated with the evolution of vascular plants.</title>
        <authorList>
            <person name="Banks J.A."/>
            <person name="Nishiyama T."/>
            <person name="Hasebe M."/>
            <person name="Bowman J.L."/>
            <person name="Gribskov M."/>
            <person name="dePamphilis C."/>
            <person name="Albert V.A."/>
            <person name="Aono N."/>
            <person name="Aoyama T."/>
            <person name="Ambrose B.A."/>
            <person name="Ashton N.W."/>
            <person name="Axtell M.J."/>
            <person name="Barker E."/>
            <person name="Barker M.S."/>
            <person name="Bennetzen J.L."/>
            <person name="Bonawitz N.D."/>
            <person name="Chapple C."/>
            <person name="Cheng C."/>
            <person name="Correa L.G."/>
            <person name="Dacre M."/>
            <person name="DeBarry J."/>
            <person name="Dreyer I."/>
            <person name="Elias M."/>
            <person name="Engstrom E.M."/>
            <person name="Estelle M."/>
            <person name="Feng L."/>
            <person name="Finet C."/>
            <person name="Floyd S.K."/>
            <person name="Frommer W.B."/>
            <person name="Fujita T."/>
            <person name="Gramzow L."/>
            <person name="Gutensohn M."/>
            <person name="Harholt J."/>
            <person name="Hattori M."/>
            <person name="Heyl A."/>
            <person name="Hirai T."/>
            <person name="Hiwatashi Y."/>
            <person name="Ishikawa M."/>
            <person name="Iwata M."/>
            <person name="Karol K.G."/>
            <person name="Koehler B."/>
            <person name="Kolukisaoglu U."/>
            <person name="Kubo M."/>
            <person name="Kurata T."/>
            <person name="Lalonde S."/>
            <person name="Li K."/>
            <person name="Li Y."/>
            <person name="Litt A."/>
            <person name="Lyons E."/>
            <person name="Manning G."/>
            <person name="Maruyama T."/>
            <person name="Michael T.P."/>
            <person name="Mikami K."/>
            <person name="Miyazaki S."/>
            <person name="Morinaga S."/>
            <person name="Murata T."/>
            <person name="Mueller-Roeber B."/>
            <person name="Nelson D.R."/>
            <person name="Obara M."/>
            <person name="Oguri Y."/>
            <person name="Olmstead R.G."/>
            <person name="Onodera N."/>
            <person name="Petersen B.L."/>
            <person name="Pils B."/>
            <person name="Prigge M."/>
            <person name="Rensing S.A."/>
            <person name="Riano-Pachon D.M."/>
            <person name="Roberts A.W."/>
            <person name="Sato Y."/>
            <person name="Scheller H.V."/>
            <person name="Schulz B."/>
            <person name="Schulz C."/>
            <person name="Shakirov E.V."/>
            <person name="Shibagaki N."/>
            <person name="Shinohara N."/>
            <person name="Shippen D.E."/>
            <person name="Soerensen I."/>
            <person name="Sotooka R."/>
            <person name="Sugimoto N."/>
            <person name="Sugita M."/>
            <person name="Sumikawa N."/>
            <person name="Tanurdzic M."/>
            <person name="Theissen G."/>
            <person name="Ulvskov P."/>
            <person name="Wakazuki S."/>
            <person name="Weng J.K."/>
            <person name="Willats W.W."/>
            <person name="Wipf D."/>
            <person name="Wolf P.G."/>
            <person name="Yang L."/>
            <person name="Zimmer A.D."/>
            <person name="Zhu Q."/>
            <person name="Mitros T."/>
            <person name="Hellsten U."/>
            <person name="Loque D."/>
            <person name="Otillar R."/>
            <person name="Salamov A."/>
            <person name="Schmutz J."/>
            <person name="Shapiro H."/>
            <person name="Lindquist E."/>
            <person name="Lucas S."/>
            <person name="Rokhsar D."/>
            <person name="Grigoriev I.V."/>
        </authorList>
    </citation>
    <scope>NUCLEOTIDE SEQUENCE [LARGE SCALE GENOMIC DNA]</scope>
</reference>
<dbReference type="Gramene" id="EFJ38731">
    <property type="protein sequence ID" value="EFJ38731"/>
    <property type="gene ID" value="SELMODRAFT_402870"/>
</dbReference>
<feature type="compositionally biased region" description="Basic and acidic residues" evidence="1">
    <location>
        <begin position="10"/>
        <end position="21"/>
    </location>
</feature>
<keyword evidence="3" id="KW-1185">Reference proteome</keyword>
<feature type="compositionally biased region" description="Basic and acidic residues" evidence="1">
    <location>
        <begin position="57"/>
        <end position="76"/>
    </location>
</feature>
<dbReference type="eggNOG" id="ENOG502T0JA">
    <property type="taxonomic scope" value="Eukaryota"/>
</dbReference>
<dbReference type="InParanoid" id="D8QNB2"/>
<accession>D8QNB2</accession>
<dbReference type="KEGG" id="smo:SELMODRAFT_402870"/>
<evidence type="ECO:0000313" key="3">
    <source>
        <dbReference type="Proteomes" id="UP000001514"/>
    </source>
</evidence>
<dbReference type="Proteomes" id="UP000001514">
    <property type="component" value="Unassembled WGS sequence"/>
</dbReference>
<evidence type="ECO:0000313" key="2">
    <source>
        <dbReference type="EMBL" id="EFJ38731.1"/>
    </source>
</evidence>
<dbReference type="AlphaFoldDB" id="D8QNB2"/>
<proteinExistence type="predicted"/>
<feature type="region of interest" description="Disordered" evidence="1">
    <location>
        <begin position="35"/>
        <end position="76"/>
    </location>
</feature>
<organism evidence="3">
    <name type="scientific">Selaginella moellendorffii</name>
    <name type="common">Spikemoss</name>
    <dbReference type="NCBI Taxonomy" id="88036"/>
    <lineage>
        <taxon>Eukaryota</taxon>
        <taxon>Viridiplantae</taxon>
        <taxon>Streptophyta</taxon>
        <taxon>Embryophyta</taxon>
        <taxon>Tracheophyta</taxon>
        <taxon>Lycopodiopsida</taxon>
        <taxon>Selaginellales</taxon>
        <taxon>Selaginellaceae</taxon>
        <taxon>Selaginella</taxon>
    </lineage>
</organism>
<dbReference type="EMBL" id="GL377565">
    <property type="protein sequence ID" value="EFJ38731.1"/>
    <property type="molecule type" value="Genomic_DNA"/>
</dbReference>
<dbReference type="HOGENOM" id="CLU_1491475_0_0_1"/>
<name>D8QNB2_SELML</name>
<protein>
    <submittedName>
        <fullName evidence="2">Uncharacterized protein</fullName>
    </submittedName>
</protein>
<gene>
    <name evidence="2" type="ORF">SELMODRAFT_402870</name>
</gene>
<sequence length="181" mass="20982">MAKGKKKDHRHDDKCAHSLHEGHCEWDKEFHEMKHSEMKEAERRHQEYLANHPPQVPKRESVSRPHDDGPKKNKYEGRTGTLVQLIRMPGSGDLYAIPHKTIKTGYKAPNSYAFHPVFQDETTNSFFQGQIQKIGEASDLSCKKLMPYYPNAPRNRKPEVMRSHVGVQNMDCRNASYLANW</sequence>
<feature type="region of interest" description="Disordered" evidence="1">
    <location>
        <begin position="1"/>
        <end position="21"/>
    </location>
</feature>